<organism evidence="9 10">
    <name type="scientific">Hibiscus sabdariffa</name>
    <name type="common">roselle</name>
    <dbReference type="NCBI Taxonomy" id="183260"/>
    <lineage>
        <taxon>Eukaryota</taxon>
        <taxon>Viridiplantae</taxon>
        <taxon>Streptophyta</taxon>
        <taxon>Embryophyta</taxon>
        <taxon>Tracheophyta</taxon>
        <taxon>Spermatophyta</taxon>
        <taxon>Magnoliopsida</taxon>
        <taxon>eudicotyledons</taxon>
        <taxon>Gunneridae</taxon>
        <taxon>Pentapetalae</taxon>
        <taxon>rosids</taxon>
        <taxon>malvids</taxon>
        <taxon>Malvales</taxon>
        <taxon>Malvaceae</taxon>
        <taxon>Malvoideae</taxon>
        <taxon>Hibiscus</taxon>
    </lineage>
</organism>
<feature type="domain" description="Receptor ligand binding region" evidence="8">
    <location>
        <begin position="119"/>
        <end position="199"/>
    </location>
</feature>
<evidence type="ECO:0000313" key="9">
    <source>
        <dbReference type="EMBL" id="KAK9029539.1"/>
    </source>
</evidence>
<dbReference type="InterPro" id="IPR028082">
    <property type="entry name" value="Peripla_BP_I"/>
</dbReference>
<keyword evidence="10" id="KW-1185">Reference proteome</keyword>
<dbReference type="EMBL" id="JBBPBN010000011">
    <property type="protein sequence ID" value="KAK9029539.1"/>
    <property type="molecule type" value="Genomic_DNA"/>
</dbReference>
<dbReference type="Gene3D" id="3.40.50.2300">
    <property type="match status" value="1"/>
</dbReference>
<name>A0ABR2SX48_9ROSI</name>
<comment type="caution">
    <text evidence="9">The sequence shown here is derived from an EMBL/GenBank/DDBJ whole genome shotgun (WGS) entry which is preliminary data.</text>
</comment>
<feature type="transmembrane region" description="Helical" evidence="6">
    <location>
        <begin position="444"/>
        <end position="462"/>
    </location>
</feature>
<feature type="region of interest" description="Disordered" evidence="5">
    <location>
        <begin position="487"/>
        <end position="531"/>
    </location>
</feature>
<protein>
    <recommendedName>
        <fullName evidence="8">Receptor ligand binding region domain-containing protein</fullName>
    </recommendedName>
</protein>
<evidence type="ECO:0000256" key="4">
    <source>
        <dbReference type="ARBA" id="ARBA00023136"/>
    </source>
</evidence>
<feature type="signal peptide" evidence="7">
    <location>
        <begin position="1"/>
        <end position="23"/>
    </location>
</feature>
<keyword evidence="3 6" id="KW-1133">Transmembrane helix</keyword>
<evidence type="ECO:0000256" key="5">
    <source>
        <dbReference type="SAM" id="MobiDB-lite"/>
    </source>
</evidence>
<dbReference type="Pfam" id="PF01094">
    <property type="entry name" value="ANF_receptor"/>
    <property type="match status" value="1"/>
</dbReference>
<evidence type="ECO:0000256" key="3">
    <source>
        <dbReference type="ARBA" id="ARBA00022989"/>
    </source>
</evidence>
<accession>A0ABR2SX48</accession>
<evidence type="ECO:0000256" key="6">
    <source>
        <dbReference type="SAM" id="Phobius"/>
    </source>
</evidence>
<dbReference type="PANTHER" id="PTHR34836:SF1">
    <property type="entry name" value="OS09G0428600 PROTEIN"/>
    <property type="match status" value="1"/>
</dbReference>
<dbReference type="InterPro" id="IPR001828">
    <property type="entry name" value="ANF_lig-bd_rcpt"/>
</dbReference>
<dbReference type="SUPFAM" id="SSF53822">
    <property type="entry name" value="Periplasmic binding protein-like I"/>
    <property type="match status" value="1"/>
</dbReference>
<evidence type="ECO:0000259" key="8">
    <source>
        <dbReference type="Pfam" id="PF01094"/>
    </source>
</evidence>
<gene>
    <name evidence="9" type="ORF">V6N11_026652</name>
</gene>
<reference evidence="9 10" key="1">
    <citation type="journal article" date="2024" name="G3 (Bethesda)">
        <title>Genome assembly of Hibiscus sabdariffa L. provides insights into metabolisms of medicinal natural products.</title>
        <authorList>
            <person name="Kim T."/>
        </authorList>
    </citation>
    <scope>NUCLEOTIDE SEQUENCE [LARGE SCALE GENOMIC DNA]</scope>
    <source>
        <strain evidence="9">TK-2024</strain>
        <tissue evidence="9">Old leaves</tissue>
    </source>
</reference>
<feature type="chain" id="PRO_5045674213" description="Receptor ligand binding region domain-containing protein" evidence="7">
    <location>
        <begin position="24"/>
        <end position="531"/>
    </location>
</feature>
<comment type="subcellular location">
    <subcellularLocation>
        <location evidence="1">Membrane</location>
    </subcellularLocation>
</comment>
<evidence type="ECO:0000256" key="1">
    <source>
        <dbReference type="ARBA" id="ARBA00004370"/>
    </source>
</evidence>
<proteinExistence type="predicted"/>
<evidence type="ECO:0000256" key="7">
    <source>
        <dbReference type="SAM" id="SignalP"/>
    </source>
</evidence>
<dbReference type="InterPro" id="IPR015683">
    <property type="entry name" value="Ionotropic_Glu_rcpt"/>
</dbReference>
<dbReference type="PANTHER" id="PTHR34836">
    <property type="entry name" value="OS06G0188250 PROTEIN"/>
    <property type="match status" value="1"/>
</dbReference>
<keyword evidence="2 6" id="KW-0812">Transmembrane</keyword>
<evidence type="ECO:0000313" key="10">
    <source>
        <dbReference type="Proteomes" id="UP001396334"/>
    </source>
</evidence>
<sequence length="531" mass="58578">MPKHVWFSFFLFIFVSSSSHIKSETVCSSGRNVESTKSVYNIGGGGGVVDSEMGAMLNICMSMALSDFYAKHPNHETRLSLQTWDSLGGVGAAASAVRSSAEASISIKIADSSSPCGSPFLITTSMADFSRLAEATVATLEMFEWNQVVLVHQDMEFSNAIIPYLSHALDNKGIQLSHKAAIPTSAKSPQILQELQLLMTLQSKKQNKEKATELNLFGLRVYDIVCGLATTVERRDGRSWLMGMLNTSYRGISGEFELVNGQIQPSVFEIFNITKQGQRTTGYWTHDRGISNNLYPKSRDTEYIRRTLVANEPIGRKWIIGVPSKAGFKEFVNIQPGDKKGDGYEPGFTIEVFKTVWENLGLPPDGYDFETMDVTYDELCCKVKAKALPIGSPLVANFSRTILNFTQGKYMALIEKKYFGIVAFDQDNTGTNSSASPSLTSRSFAGLFIIIMSIVFLALLSSENHVLGRLIRRYIFCISRDNRGSRVQPTAEMTVANPPAEINNVEENQNSSQHHGDESADEATVEVHSPS</sequence>
<keyword evidence="7" id="KW-0732">Signal</keyword>
<evidence type="ECO:0000256" key="2">
    <source>
        <dbReference type="ARBA" id="ARBA00022692"/>
    </source>
</evidence>
<dbReference type="Proteomes" id="UP001396334">
    <property type="component" value="Unassembled WGS sequence"/>
</dbReference>
<keyword evidence="4 6" id="KW-0472">Membrane</keyword>